<reference evidence="2 3" key="1">
    <citation type="submission" date="2019-10" db="EMBL/GenBank/DDBJ databases">
        <authorList>
            <person name="Karimi E."/>
        </authorList>
    </citation>
    <scope>NUCLEOTIDE SEQUENCE [LARGE SCALE GENOMIC DNA]</scope>
    <source>
        <strain evidence="2">Acinetobacter sp. 8BE</strain>
    </source>
</reference>
<organism evidence="2 3">
    <name type="scientific">Acinetobacter proteolyticus</name>
    <dbReference type="NCBI Taxonomy" id="1776741"/>
    <lineage>
        <taxon>Bacteria</taxon>
        <taxon>Pseudomonadati</taxon>
        <taxon>Pseudomonadota</taxon>
        <taxon>Gammaproteobacteria</taxon>
        <taxon>Moraxellales</taxon>
        <taxon>Moraxellaceae</taxon>
        <taxon>Acinetobacter</taxon>
    </lineage>
</organism>
<protein>
    <recommendedName>
        <fullName evidence="1">IrrE N-terminal-like domain-containing protein</fullName>
    </recommendedName>
</protein>
<gene>
    <name evidence="2" type="ORF">ACI8B_590009</name>
</gene>
<proteinExistence type="predicted"/>
<evidence type="ECO:0000259" key="1">
    <source>
        <dbReference type="Pfam" id="PF06114"/>
    </source>
</evidence>
<dbReference type="Gene3D" id="1.10.10.2910">
    <property type="match status" value="1"/>
</dbReference>
<evidence type="ECO:0000313" key="2">
    <source>
        <dbReference type="EMBL" id="VXA58156.1"/>
    </source>
</evidence>
<dbReference type="InterPro" id="IPR010359">
    <property type="entry name" value="IrrE_HExxH"/>
</dbReference>
<dbReference type="AlphaFoldDB" id="A0A653KDI5"/>
<sequence length="179" mass="20340">MSSGCSVPRGYKVQPLSAQSIKDKARMVRDKFFNLLPADAIDLVRILEHTLHTYKVTFEVREIHEMPDVEGWTNPDAALIILREDVYEALCDRSNPMHNRARFTAAHELGHLFLHEGVTFARGSLPTHKHFEDSEWQADMFAAELLMPSEVCIGLSIDQIQAQFQVGYLAAKNKFNSLK</sequence>
<dbReference type="EMBL" id="CABWKZ010000055">
    <property type="protein sequence ID" value="VXA58156.1"/>
    <property type="molecule type" value="Genomic_DNA"/>
</dbReference>
<accession>A0A653KDI5</accession>
<name>A0A653KDI5_9GAMM</name>
<dbReference type="Proteomes" id="UP000430404">
    <property type="component" value="Unassembled WGS sequence"/>
</dbReference>
<feature type="domain" description="IrrE N-terminal-like" evidence="1">
    <location>
        <begin position="98"/>
        <end position="174"/>
    </location>
</feature>
<evidence type="ECO:0000313" key="3">
    <source>
        <dbReference type="Proteomes" id="UP000430404"/>
    </source>
</evidence>
<dbReference type="Pfam" id="PF06114">
    <property type="entry name" value="Peptidase_M78"/>
    <property type="match status" value="1"/>
</dbReference>